<dbReference type="RefSeq" id="XP_046043016.1">
    <property type="nucleotide sequence ID" value="XM_046188851.1"/>
</dbReference>
<protein>
    <recommendedName>
        <fullName evidence="2">B3/B4 tRNA-binding domain-containing protein</fullName>
    </recommendedName>
</protein>
<accession>A0A9P9JS82</accession>
<keyword evidence="4" id="KW-1185">Reference proteome</keyword>
<evidence type="ECO:0000256" key="1">
    <source>
        <dbReference type="ARBA" id="ARBA00023242"/>
    </source>
</evidence>
<dbReference type="InterPro" id="IPR021858">
    <property type="entry name" value="Fun_TF"/>
</dbReference>
<proteinExistence type="predicted"/>
<organism evidence="3 4">
    <name type="scientific">Fusarium redolens</name>
    <dbReference type="NCBI Taxonomy" id="48865"/>
    <lineage>
        <taxon>Eukaryota</taxon>
        <taxon>Fungi</taxon>
        <taxon>Dikarya</taxon>
        <taxon>Ascomycota</taxon>
        <taxon>Pezizomycotina</taxon>
        <taxon>Sordariomycetes</taxon>
        <taxon>Hypocreomycetidae</taxon>
        <taxon>Hypocreales</taxon>
        <taxon>Nectriaceae</taxon>
        <taxon>Fusarium</taxon>
        <taxon>Fusarium redolens species complex</taxon>
    </lineage>
</organism>
<dbReference type="SUPFAM" id="SSF56037">
    <property type="entry name" value="PheT/TilS domain"/>
    <property type="match status" value="1"/>
</dbReference>
<dbReference type="Gene3D" id="3.50.40.10">
    <property type="entry name" value="Phenylalanyl-trna Synthetase, Chain B, domain 3"/>
    <property type="match status" value="1"/>
</dbReference>
<reference evidence="3" key="1">
    <citation type="journal article" date="2021" name="Nat. Commun.">
        <title>Genetic determinants of endophytism in the Arabidopsis root mycobiome.</title>
        <authorList>
            <person name="Mesny F."/>
            <person name="Miyauchi S."/>
            <person name="Thiergart T."/>
            <person name="Pickel B."/>
            <person name="Atanasova L."/>
            <person name="Karlsson M."/>
            <person name="Huettel B."/>
            <person name="Barry K.W."/>
            <person name="Haridas S."/>
            <person name="Chen C."/>
            <person name="Bauer D."/>
            <person name="Andreopoulos W."/>
            <person name="Pangilinan J."/>
            <person name="LaButti K."/>
            <person name="Riley R."/>
            <person name="Lipzen A."/>
            <person name="Clum A."/>
            <person name="Drula E."/>
            <person name="Henrissat B."/>
            <person name="Kohler A."/>
            <person name="Grigoriev I.V."/>
            <person name="Martin F.M."/>
            <person name="Hacquard S."/>
        </authorList>
    </citation>
    <scope>NUCLEOTIDE SEQUENCE</scope>
    <source>
        <strain evidence="3">MPI-CAGE-AT-0023</strain>
    </source>
</reference>
<evidence type="ECO:0000259" key="2">
    <source>
        <dbReference type="SMART" id="SM00873"/>
    </source>
</evidence>
<dbReference type="InterPro" id="IPR020825">
    <property type="entry name" value="Phe-tRNA_synthase-like_B3/B4"/>
</dbReference>
<dbReference type="GO" id="GO:0004826">
    <property type="term" value="F:phenylalanine-tRNA ligase activity"/>
    <property type="evidence" value="ECO:0007669"/>
    <property type="project" value="InterPro"/>
</dbReference>
<evidence type="ECO:0000313" key="4">
    <source>
        <dbReference type="Proteomes" id="UP000720189"/>
    </source>
</evidence>
<name>A0A9P9JS82_FUSRE</name>
<dbReference type="GO" id="GO:0003723">
    <property type="term" value="F:RNA binding"/>
    <property type="evidence" value="ECO:0007669"/>
    <property type="project" value="InterPro"/>
</dbReference>
<dbReference type="OrthoDB" id="5380854at2759"/>
<dbReference type="PANTHER" id="PTHR39209">
    <property type="match status" value="1"/>
</dbReference>
<sequence>MAGKKFPNAKESWEFSAASHTKANATRNTIVLANRGQRLTSGQCSAYLNPAIDLPGYNPFPELVSMGAESPLLLYTVVTAAAAHMSNILRPSADKWFGHPQSINKYDWSPSRRALADALAAKQKALYLLRMALSDVDVVGNDMVLTAVIMLVTADMIDSGKHDCQVHVNAMGWLLSQVPPTTGVGEMLKDFIISDCYIHYVFALTFMDQVPKSLFALNRAFASSAMHYAARNSFICCPAEILQIMWSTAMILKDQPTQHGAYGTTEKALKLIFNAISFDVVSWSCNIENVPRGRQVTDINSRAHSGYTHQMACCLYILYAIPSVRRILPEGTEQSLEAGLMCHLRSITDEDPNFKTSFWPTFVAGAQSRDAYQQVWIKDRMIRQLRLFPWGFLYTAIETLQLIWERRKVQPELNWLQILRSPEEKVREHLPDPSFFYVPGIGFTGGHAVGDSPLLVLSARTSSTTKIRHYIISPVILSVVSLQHFCSFYIHQAMSGQIKTQSILDNARIAPEIYKLRPDYRALLVQAEGIPPGPSDAASEAMLREAEEHVKSLTSTQSVIELPHIAAWREAYKAFGAKPQRTRNSLEALTLRVDKGGLPRVNRLTDIYNAISVKHQIPFGGEDLDKYNGAPFLIRATGKEEFHTTANGQPSIELAAPGEPIWCDSTGITCRRWNWRQGPRTALTDETTRVLFILDALKPLSDEELVESAEELCSALKALSPAVKASYRVLSGPA</sequence>
<dbReference type="SMART" id="SM00873">
    <property type="entry name" value="B3_4"/>
    <property type="match status" value="1"/>
</dbReference>
<feature type="domain" description="B3/B4 tRNA-binding" evidence="2">
    <location>
        <begin position="566"/>
        <end position="721"/>
    </location>
</feature>
<dbReference type="PANTHER" id="PTHR39209:SF2">
    <property type="entry name" value="CYTOPLASMIC PROTEIN"/>
    <property type="match status" value="1"/>
</dbReference>
<dbReference type="Proteomes" id="UP000720189">
    <property type="component" value="Unassembled WGS sequence"/>
</dbReference>
<dbReference type="Pfam" id="PF03483">
    <property type="entry name" value="B3_4"/>
    <property type="match status" value="1"/>
</dbReference>
<comment type="caution">
    <text evidence="3">The sequence shown here is derived from an EMBL/GenBank/DDBJ whole genome shotgun (WGS) entry which is preliminary data.</text>
</comment>
<keyword evidence="1" id="KW-0539">Nucleus</keyword>
<dbReference type="AlphaFoldDB" id="A0A9P9JS82"/>
<dbReference type="Pfam" id="PF11951">
    <property type="entry name" value="Fungal_trans_2"/>
    <property type="match status" value="1"/>
</dbReference>
<dbReference type="InterPro" id="IPR005146">
    <property type="entry name" value="B3/B4_tRNA-bd"/>
</dbReference>
<dbReference type="EMBL" id="JAGMUX010000023">
    <property type="protein sequence ID" value="KAH7230205.1"/>
    <property type="molecule type" value="Genomic_DNA"/>
</dbReference>
<dbReference type="GeneID" id="70218805"/>
<evidence type="ECO:0000313" key="3">
    <source>
        <dbReference type="EMBL" id="KAH7230205.1"/>
    </source>
</evidence>
<gene>
    <name evidence="3" type="ORF">BKA55DRAFT_526530</name>
</gene>